<evidence type="ECO:0000256" key="1">
    <source>
        <dbReference type="SAM" id="MobiDB-lite"/>
    </source>
</evidence>
<comment type="caution">
    <text evidence="3">The sequence shown here is derived from an EMBL/GenBank/DDBJ whole genome shotgun (WGS) entry which is preliminary data.</text>
</comment>
<feature type="transmembrane region" description="Helical" evidence="2">
    <location>
        <begin position="249"/>
        <end position="270"/>
    </location>
</feature>
<feature type="region of interest" description="Disordered" evidence="1">
    <location>
        <begin position="207"/>
        <end position="240"/>
    </location>
</feature>
<evidence type="ECO:0000313" key="4">
    <source>
        <dbReference type="Proteomes" id="UP001597314"/>
    </source>
</evidence>
<organism evidence="3 4">
    <name type="scientific">Rhodoplanes azumiensis</name>
    <dbReference type="NCBI Taxonomy" id="1897628"/>
    <lineage>
        <taxon>Bacteria</taxon>
        <taxon>Pseudomonadati</taxon>
        <taxon>Pseudomonadota</taxon>
        <taxon>Alphaproteobacteria</taxon>
        <taxon>Hyphomicrobiales</taxon>
        <taxon>Nitrobacteraceae</taxon>
        <taxon>Rhodoplanes</taxon>
    </lineage>
</organism>
<reference evidence="4" key="1">
    <citation type="journal article" date="2019" name="Int. J. Syst. Evol. Microbiol.">
        <title>The Global Catalogue of Microorganisms (GCM) 10K type strain sequencing project: providing services to taxonomists for standard genome sequencing and annotation.</title>
        <authorList>
            <consortium name="The Broad Institute Genomics Platform"/>
            <consortium name="The Broad Institute Genome Sequencing Center for Infectious Disease"/>
            <person name="Wu L."/>
            <person name="Ma J."/>
        </authorList>
    </citation>
    <scope>NUCLEOTIDE SEQUENCE [LARGE SCALE GENOMIC DNA]</scope>
    <source>
        <strain evidence="4">CGMCC 1.6774</strain>
    </source>
</reference>
<keyword evidence="2" id="KW-1133">Transmembrane helix</keyword>
<keyword evidence="2" id="KW-0472">Membrane</keyword>
<sequence length="299" mass="31626">MTPTPAQTAAGYRNLWTKAEIVPARRAAAATAARRILAAKDRYWPVQQATGVPWVVIGALHMRESGLSFAGHLHNGDSLNGYTVRVPKGRPKLGHGPPFGWTESAVDALVLKGLQSVPAWSLERILHECERYNGWGYLGKGNSPYLWSWTSLYTGGKYVRDHVYDPHAIDRQPGVVAILKSLEAAGVVITTVPPQATPPKDAIDRATRKQRTARTAGGAAAAGGGAGEAVQRTGTAPPADAGHAPLDPVLAWSLIGVGAAIAIVATVLIVRRTALIERAWTGAAASRLGRVVLKLTGEV</sequence>
<protein>
    <recommendedName>
        <fullName evidence="5">Lysozyme family protein</fullName>
    </recommendedName>
</protein>
<dbReference type="RefSeq" id="WP_378476611.1">
    <property type="nucleotide sequence ID" value="NZ_JBHUIW010000003.1"/>
</dbReference>
<gene>
    <name evidence="3" type="ORF">ACFSOX_04635</name>
</gene>
<dbReference type="EMBL" id="JBHUIW010000003">
    <property type="protein sequence ID" value="MFD2181429.1"/>
    <property type="molecule type" value="Genomic_DNA"/>
</dbReference>
<keyword evidence="4" id="KW-1185">Reference proteome</keyword>
<dbReference type="Proteomes" id="UP001597314">
    <property type="component" value="Unassembled WGS sequence"/>
</dbReference>
<evidence type="ECO:0000313" key="3">
    <source>
        <dbReference type="EMBL" id="MFD2181429.1"/>
    </source>
</evidence>
<accession>A0ABW5AHQ4</accession>
<evidence type="ECO:0000256" key="2">
    <source>
        <dbReference type="SAM" id="Phobius"/>
    </source>
</evidence>
<keyword evidence="2" id="KW-0812">Transmembrane</keyword>
<proteinExistence type="predicted"/>
<name>A0ABW5AHQ4_9BRAD</name>
<evidence type="ECO:0008006" key="5">
    <source>
        <dbReference type="Google" id="ProtNLM"/>
    </source>
</evidence>